<dbReference type="Pfam" id="PF00270">
    <property type="entry name" value="DEAD"/>
    <property type="match status" value="2"/>
</dbReference>
<dbReference type="InterPro" id="IPR027417">
    <property type="entry name" value="P-loop_NTPase"/>
</dbReference>
<feature type="domain" description="Helicase C-terminal" evidence="11">
    <location>
        <begin position="199"/>
        <end position="371"/>
    </location>
</feature>
<sequence length="392" mass="44367">SYWNVNLKPKQVKCLEAVYSGRDVVAVLPTGYGKSIIFHLLPALLFDKNENSDEVQLDLAHSNSSLLRDGRYDLVFTHPEAVLSSKEGLELFQSTPYQRSVQAVVIDEAHCILEWGDDFRKDYSHLSMLCAIFPNVPVVALTATASKTDISSIKESLNLRKPLEVIGNPNRPNIHYKKVFRKGEDIEFFEELLQPIACDLKAKTVNYPITIMYLPLRWCGFAFKFFERHLGSEQYYPSNAQPLPENRLFAQYHAPQTSAMKDQILKELSSAVSKVRVVFATVAMGMGVDIQSIRTVIHAEPPRTVREYFQETGRAGRDGKLAHAVLYYNNRDIAKHREGMSDNIRNFCRLEDGCLRKFLLSCLDAKVPDTKGPSHLCCSYCESVCKCPDCMA</sequence>
<reference evidence="12" key="2">
    <citation type="journal article" date="2023" name="Science">
        <title>Genomic signatures of disease resistance in endangered staghorn corals.</title>
        <authorList>
            <person name="Vollmer S.V."/>
            <person name="Selwyn J.D."/>
            <person name="Despard B.A."/>
            <person name="Roesel C.L."/>
        </authorList>
    </citation>
    <scope>NUCLEOTIDE SEQUENCE</scope>
    <source>
        <strain evidence="12">K2</strain>
    </source>
</reference>
<dbReference type="InterPro" id="IPR014001">
    <property type="entry name" value="Helicase_ATP-bd"/>
</dbReference>
<dbReference type="GO" id="GO:0009378">
    <property type="term" value="F:four-way junction helicase activity"/>
    <property type="evidence" value="ECO:0007669"/>
    <property type="project" value="TreeGrafter"/>
</dbReference>
<dbReference type="Proteomes" id="UP001249851">
    <property type="component" value="Unassembled WGS sequence"/>
</dbReference>
<keyword evidence="4" id="KW-0238">DNA-binding</keyword>
<dbReference type="Pfam" id="PF00271">
    <property type="entry name" value="Helicase_C"/>
    <property type="match status" value="1"/>
</dbReference>
<dbReference type="SMART" id="SM00490">
    <property type="entry name" value="HELICc"/>
    <property type="match status" value="1"/>
</dbReference>
<proteinExistence type="inferred from homology"/>
<dbReference type="PANTHER" id="PTHR13710:SF153">
    <property type="entry name" value="RECQ-LIKE DNA HELICASE BLM"/>
    <property type="match status" value="1"/>
</dbReference>
<feature type="non-terminal residue" evidence="12">
    <location>
        <position position="392"/>
    </location>
</feature>
<dbReference type="GO" id="GO:0005694">
    <property type="term" value="C:chromosome"/>
    <property type="evidence" value="ECO:0007669"/>
    <property type="project" value="TreeGrafter"/>
</dbReference>
<accession>A0AAD9Q2I8</accession>
<evidence type="ECO:0000256" key="2">
    <source>
        <dbReference type="ARBA" id="ARBA00022741"/>
    </source>
</evidence>
<comment type="catalytic activity">
    <reaction evidence="7">
        <text>Couples ATP hydrolysis with the unwinding of duplex DNA by translocating in the 3'-5' direction.</text>
        <dbReference type="EC" id="5.6.2.4"/>
    </reaction>
</comment>
<protein>
    <recommendedName>
        <fullName evidence="8">DNA 3'-5' helicase</fullName>
        <ecNumber evidence="8">5.6.2.4</ecNumber>
    </recommendedName>
    <alternativeName>
        <fullName evidence="9">DNA 3'-5' helicase BLM</fullName>
    </alternativeName>
</protein>
<dbReference type="EC" id="5.6.2.4" evidence="8"/>
<evidence type="ECO:0000256" key="8">
    <source>
        <dbReference type="ARBA" id="ARBA00034808"/>
    </source>
</evidence>
<dbReference type="GO" id="GO:0005737">
    <property type="term" value="C:cytoplasm"/>
    <property type="evidence" value="ECO:0007669"/>
    <property type="project" value="TreeGrafter"/>
</dbReference>
<dbReference type="InterPro" id="IPR001650">
    <property type="entry name" value="Helicase_C-like"/>
</dbReference>
<evidence type="ECO:0000256" key="3">
    <source>
        <dbReference type="ARBA" id="ARBA00022840"/>
    </source>
</evidence>
<evidence type="ECO:0000313" key="13">
    <source>
        <dbReference type="Proteomes" id="UP001249851"/>
    </source>
</evidence>
<reference evidence="12" key="1">
    <citation type="journal article" date="2023" name="G3 (Bethesda)">
        <title>Whole genome assembly and annotation of the endangered Caribbean coral Acropora cervicornis.</title>
        <authorList>
            <person name="Selwyn J.D."/>
            <person name="Vollmer S.V."/>
        </authorList>
    </citation>
    <scope>NUCLEOTIDE SEQUENCE</scope>
    <source>
        <strain evidence="12">K2</strain>
    </source>
</reference>
<keyword evidence="12" id="KW-0378">Hydrolase</keyword>
<dbReference type="PANTHER" id="PTHR13710">
    <property type="entry name" value="DNA HELICASE RECQ FAMILY MEMBER"/>
    <property type="match status" value="1"/>
</dbReference>
<evidence type="ECO:0000256" key="6">
    <source>
        <dbReference type="ARBA" id="ARBA00023242"/>
    </source>
</evidence>
<dbReference type="PROSITE" id="PS51192">
    <property type="entry name" value="HELICASE_ATP_BIND_1"/>
    <property type="match status" value="1"/>
</dbReference>
<evidence type="ECO:0000259" key="11">
    <source>
        <dbReference type="PROSITE" id="PS51194"/>
    </source>
</evidence>
<evidence type="ECO:0000256" key="9">
    <source>
        <dbReference type="ARBA" id="ARBA00044542"/>
    </source>
</evidence>
<dbReference type="GO" id="GO:0003677">
    <property type="term" value="F:DNA binding"/>
    <property type="evidence" value="ECO:0007669"/>
    <property type="project" value="UniProtKB-KW"/>
</dbReference>
<evidence type="ECO:0000259" key="10">
    <source>
        <dbReference type="PROSITE" id="PS51192"/>
    </source>
</evidence>
<evidence type="ECO:0000256" key="1">
    <source>
        <dbReference type="ARBA" id="ARBA00005446"/>
    </source>
</evidence>
<comment type="similarity">
    <text evidence="1">Belongs to the helicase family. RecQ subfamily.</text>
</comment>
<evidence type="ECO:0000313" key="12">
    <source>
        <dbReference type="EMBL" id="KAK2553553.1"/>
    </source>
</evidence>
<keyword evidence="12" id="KW-0347">Helicase</keyword>
<comment type="caution">
    <text evidence="12">The sequence shown here is derived from an EMBL/GenBank/DDBJ whole genome shotgun (WGS) entry which is preliminary data.</text>
</comment>
<organism evidence="12 13">
    <name type="scientific">Acropora cervicornis</name>
    <name type="common">Staghorn coral</name>
    <dbReference type="NCBI Taxonomy" id="6130"/>
    <lineage>
        <taxon>Eukaryota</taxon>
        <taxon>Metazoa</taxon>
        <taxon>Cnidaria</taxon>
        <taxon>Anthozoa</taxon>
        <taxon>Hexacorallia</taxon>
        <taxon>Scleractinia</taxon>
        <taxon>Astrocoeniina</taxon>
        <taxon>Acroporidae</taxon>
        <taxon>Acropora</taxon>
    </lineage>
</organism>
<name>A0AAD9Q2I8_ACRCE</name>
<keyword evidence="13" id="KW-1185">Reference proteome</keyword>
<gene>
    <name evidence="12" type="ORF">P5673_025041</name>
</gene>
<keyword evidence="6" id="KW-0539">Nucleus</keyword>
<dbReference type="AlphaFoldDB" id="A0AAD9Q2I8"/>
<dbReference type="GO" id="GO:0005634">
    <property type="term" value="C:nucleus"/>
    <property type="evidence" value="ECO:0007669"/>
    <property type="project" value="TreeGrafter"/>
</dbReference>
<dbReference type="InterPro" id="IPR011545">
    <property type="entry name" value="DEAD/DEAH_box_helicase_dom"/>
</dbReference>
<keyword evidence="5" id="KW-0413">Isomerase</keyword>
<dbReference type="GO" id="GO:0043138">
    <property type="term" value="F:3'-5' DNA helicase activity"/>
    <property type="evidence" value="ECO:0007669"/>
    <property type="project" value="UniProtKB-EC"/>
</dbReference>
<evidence type="ECO:0000256" key="5">
    <source>
        <dbReference type="ARBA" id="ARBA00023235"/>
    </source>
</evidence>
<dbReference type="PROSITE" id="PS51194">
    <property type="entry name" value="HELICASE_CTER"/>
    <property type="match status" value="1"/>
</dbReference>
<dbReference type="SMART" id="SM00487">
    <property type="entry name" value="DEXDc"/>
    <property type="match status" value="1"/>
</dbReference>
<evidence type="ECO:0000256" key="7">
    <source>
        <dbReference type="ARBA" id="ARBA00034617"/>
    </source>
</evidence>
<dbReference type="GO" id="GO:0005524">
    <property type="term" value="F:ATP binding"/>
    <property type="evidence" value="ECO:0007669"/>
    <property type="project" value="UniProtKB-KW"/>
</dbReference>
<evidence type="ECO:0000256" key="4">
    <source>
        <dbReference type="ARBA" id="ARBA00023125"/>
    </source>
</evidence>
<dbReference type="Gene3D" id="3.40.50.300">
    <property type="entry name" value="P-loop containing nucleotide triphosphate hydrolases"/>
    <property type="match status" value="3"/>
</dbReference>
<dbReference type="SUPFAM" id="SSF52540">
    <property type="entry name" value="P-loop containing nucleoside triphosphate hydrolases"/>
    <property type="match status" value="1"/>
</dbReference>
<dbReference type="GO" id="GO:0000724">
    <property type="term" value="P:double-strand break repair via homologous recombination"/>
    <property type="evidence" value="ECO:0007669"/>
    <property type="project" value="TreeGrafter"/>
</dbReference>
<keyword evidence="2" id="KW-0547">Nucleotide-binding</keyword>
<keyword evidence="3" id="KW-0067">ATP-binding</keyword>
<feature type="domain" description="Helicase ATP-binding" evidence="10">
    <location>
        <begin position="15"/>
        <end position="163"/>
    </location>
</feature>
<dbReference type="EMBL" id="JARQWQ010000076">
    <property type="protein sequence ID" value="KAK2553553.1"/>
    <property type="molecule type" value="Genomic_DNA"/>
</dbReference>